<protein>
    <submittedName>
        <fullName evidence="1">Uncharacterized protein</fullName>
    </submittedName>
</protein>
<dbReference type="AlphaFoldDB" id="A0A9X2VWK4"/>
<name>A0A9X2VWK4_9PSEU</name>
<comment type="caution">
    <text evidence="1">The sequence shown here is derived from an EMBL/GenBank/DDBJ whole genome shotgun (WGS) entry which is preliminary data.</text>
</comment>
<dbReference type="Proteomes" id="UP001141259">
    <property type="component" value="Unassembled WGS sequence"/>
</dbReference>
<reference evidence="1" key="1">
    <citation type="submission" date="2022-08" db="EMBL/GenBank/DDBJ databases">
        <authorList>
            <person name="Tistechok S."/>
            <person name="Samborskyy M."/>
            <person name="Roman I."/>
        </authorList>
    </citation>
    <scope>NUCLEOTIDE SEQUENCE</scope>
    <source>
        <strain evidence="1">DSM 103496</strain>
    </source>
</reference>
<gene>
    <name evidence="1" type="ORF">NZH93_46130</name>
</gene>
<organism evidence="1 2">
    <name type="scientific">Umezawaea endophytica</name>
    <dbReference type="NCBI Taxonomy" id="1654476"/>
    <lineage>
        <taxon>Bacteria</taxon>
        <taxon>Bacillati</taxon>
        <taxon>Actinomycetota</taxon>
        <taxon>Actinomycetes</taxon>
        <taxon>Pseudonocardiales</taxon>
        <taxon>Pseudonocardiaceae</taxon>
        <taxon>Umezawaea</taxon>
    </lineage>
</organism>
<proteinExistence type="predicted"/>
<evidence type="ECO:0000313" key="1">
    <source>
        <dbReference type="EMBL" id="MCS7484255.1"/>
    </source>
</evidence>
<sequence length="59" mass="6681">MIPTILMTLLVLPVALCAASVGRRRWIRRTGVLRVKAELALFHHGLRDTPSGRHRITRP</sequence>
<accession>A0A9X2VWK4</accession>
<dbReference type="EMBL" id="JANYMP010000043">
    <property type="protein sequence ID" value="MCS7484255.1"/>
    <property type="molecule type" value="Genomic_DNA"/>
</dbReference>
<evidence type="ECO:0000313" key="2">
    <source>
        <dbReference type="Proteomes" id="UP001141259"/>
    </source>
</evidence>
<dbReference type="RefSeq" id="WP_259629704.1">
    <property type="nucleotide sequence ID" value="NZ_JANYMP010000043.1"/>
</dbReference>
<keyword evidence="2" id="KW-1185">Reference proteome</keyword>